<dbReference type="EMBL" id="BEYU01000040">
    <property type="protein sequence ID" value="GBG28181.1"/>
    <property type="molecule type" value="Genomic_DNA"/>
</dbReference>
<name>A0A2R5GIR5_9STRA</name>
<evidence type="ECO:0000256" key="1">
    <source>
        <dbReference type="SAM" id="MobiDB-lite"/>
    </source>
</evidence>
<feature type="compositionally biased region" description="Acidic residues" evidence="1">
    <location>
        <begin position="296"/>
        <end position="319"/>
    </location>
</feature>
<keyword evidence="4" id="KW-1185">Reference proteome</keyword>
<evidence type="ECO:0000313" key="4">
    <source>
        <dbReference type="Proteomes" id="UP000241890"/>
    </source>
</evidence>
<dbReference type="InterPro" id="IPR011993">
    <property type="entry name" value="PH-like_dom_sf"/>
</dbReference>
<dbReference type="AlphaFoldDB" id="A0A2R5GIR5"/>
<dbReference type="OrthoDB" id="185175at2759"/>
<proteinExistence type="predicted"/>
<dbReference type="SMART" id="SM00233">
    <property type="entry name" value="PH"/>
    <property type="match status" value="1"/>
</dbReference>
<sequence length="319" mass="36518">MRKSLSRTVGSKAQEMLGLGPNSKSRVLEVQRQGFLYKKPFSSNRRGQWQRRYFVLKDSFLLWYTSKPSSAFDMYPAGCLPLGGCSVFPMGREKDGGFVFEISHPDFDGNTLQLKSKDKAQVDDWIGVLEESSKATWQNAMLGDALIQKLKHAGTAAEKEREEALQEARRAAELMAEAREEKLRLMEAQFERHRKFEEDLQQERERAAALEDEVAEHEAHLLREQKEQERELQHAEELQQKLDDAVKAIAKLEAAVERRQRTDLPGMEPNPELQEHIETIKSFMNQRFGGASPGEEGQDDEDNDDDDEAAYDDEDDSPR</sequence>
<dbReference type="PANTHER" id="PTHR14383">
    <property type="entry name" value="SWAP-70 RECOMBINASE"/>
    <property type="match status" value="1"/>
</dbReference>
<dbReference type="Gene3D" id="2.30.29.30">
    <property type="entry name" value="Pleckstrin-homology domain (PH domain)/Phosphotyrosine-binding domain (PTB)"/>
    <property type="match status" value="1"/>
</dbReference>
<dbReference type="PROSITE" id="PS50003">
    <property type="entry name" value="PH_DOMAIN"/>
    <property type="match status" value="1"/>
</dbReference>
<feature type="region of interest" description="Disordered" evidence="1">
    <location>
        <begin position="260"/>
        <end position="319"/>
    </location>
</feature>
<evidence type="ECO:0000313" key="3">
    <source>
        <dbReference type="EMBL" id="GBG28181.1"/>
    </source>
</evidence>
<dbReference type="InterPro" id="IPR001849">
    <property type="entry name" value="PH_domain"/>
</dbReference>
<accession>A0A2R5GIR5</accession>
<dbReference type="InParanoid" id="A0A2R5GIR5"/>
<dbReference type="Proteomes" id="UP000241890">
    <property type="component" value="Unassembled WGS sequence"/>
</dbReference>
<protein>
    <submittedName>
        <fullName evidence="3">Pleckstrin-likey domain-containing family D member 1</fullName>
    </submittedName>
</protein>
<dbReference type="SUPFAM" id="SSF50729">
    <property type="entry name" value="PH domain-like"/>
    <property type="match status" value="1"/>
</dbReference>
<organism evidence="3 4">
    <name type="scientific">Hondaea fermentalgiana</name>
    <dbReference type="NCBI Taxonomy" id="2315210"/>
    <lineage>
        <taxon>Eukaryota</taxon>
        <taxon>Sar</taxon>
        <taxon>Stramenopiles</taxon>
        <taxon>Bigyra</taxon>
        <taxon>Labyrinthulomycetes</taxon>
        <taxon>Thraustochytrida</taxon>
        <taxon>Thraustochytriidae</taxon>
        <taxon>Hondaea</taxon>
    </lineage>
</organism>
<gene>
    <name evidence="3" type="ORF">FCC1311_044042</name>
</gene>
<dbReference type="PANTHER" id="PTHR14383:SF1">
    <property type="entry name" value="PLECKSTRIN HOMOLOGY DOMAIN-CONTAINING FAMILY D MEMBER 1"/>
    <property type="match status" value="1"/>
</dbReference>
<feature type="domain" description="PH" evidence="2">
    <location>
        <begin position="29"/>
        <end position="134"/>
    </location>
</feature>
<dbReference type="Pfam" id="PF00169">
    <property type="entry name" value="PH"/>
    <property type="match status" value="1"/>
</dbReference>
<evidence type="ECO:0000259" key="2">
    <source>
        <dbReference type="PROSITE" id="PS50003"/>
    </source>
</evidence>
<comment type="caution">
    <text evidence="3">The sequence shown here is derived from an EMBL/GenBank/DDBJ whole genome shotgun (WGS) entry which is preliminary data.</text>
</comment>
<reference evidence="3 4" key="1">
    <citation type="submission" date="2017-12" db="EMBL/GenBank/DDBJ databases">
        <title>Sequencing, de novo assembly and annotation of complete genome of a new Thraustochytrid species, strain FCC1311.</title>
        <authorList>
            <person name="Sedici K."/>
            <person name="Godart F."/>
            <person name="Aiese Cigliano R."/>
            <person name="Sanseverino W."/>
            <person name="Barakat M."/>
            <person name="Ortet P."/>
            <person name="Marechal E."/>
            <person name="Cagnac O."/>
            <person name="Amato A."/>
        </authorList>
    </citation>
    <scope>NUCLEOTIDE SEQUENCE [LARGE SCALE GENOMIC DNA]</scope>
</reference>